<feature type="domain" description="Helicase ATP-binding" evidence="1">
    <location>
        <begin position="72"/>
        <end position="263"/>
    </location>
</feature>
<name>A0ABU6KIM9_9BACI</name>
<dbReference type="Pfam" id="PF04851">
    <property type="entry name" value="ResIII"/>
    <property type="match status" value="1"/>
</dbReference>
<gene>
    <name evidence="3" type="ORF">QGM71_12395</name>
</gene>
<dbReference type="Gene3D" id="3.40.50.300">
    <property type="entry name" value="P-loop containing nucleotide triphosphate hydrolases"/>
    <property type="match status" value="2"/>
</dbReference>
<keyword evidence="3" id="KW-0378">Hydrolase</keyword>
<reference evidence="3 4" key="1">
    <citation type="journal article" date="2024" name="Int. J. Syst. Evol. Microbiol.">
        <title>Virgibacillus tibetensis sp. nov., isolated from salt lake on the Tibetan Plateau of China.</title>
        <authorList>
            <person name="Phurbu D."/>
            <person name="Liu Z.-X."/>
            <person name="Wang R."/>
            <person name="Zheng Y.-Y."/>
            <person name="Liu H.-C."/>
            <person name="Zhou Y.-G."/>
            <person name="Yu Y.-J."/>
            <person name="Li A.-H."/>
        </authorList>
    </citation>
    <scope>NUCLEOTIDE SEQUENCE [LARGE SCALE GENOMIC DNA]</scope>
    <source>
        <strain evidence="3 4">C22-A2</strain>
    </source>
</reference>
<sequence length="664" mass="76402">MGKTKQDINEYKGYHDVTAGSLIHILRQHGIDTSNVFTFSEKSDLQPDITLNITGKIFDNKDVYLELKRILTSPTSRGKRILLVSDTGTGKSFGLIKMIHELNEKVVTAKSSDSFSNQFAAAYACPRRALINNLKGNFESDGNSTMLTGSDGYSSLERDIIFKQAPSFITTIDHAPRILESKLNEKRRKRKEYKDNEFQGLLITDEIHVLSTDASFKLDTIRDYFISERSFLDMGGVSLFVTATPENLFFSEYDLIIQINQEDHEKPFKEAGYSILSNSTKELKSLFLRMIRFAVETNKDRQLLVFIEDTSWIEDYCQELQQQNINAIGIMAKKESERQEEEITIIDKGNVSGDIQVILSTTVLSSGVSITNNQEKAETWVLCSHNSMNHELTRLIQMSHRFRNKYNAFKIFFQKADAPKQRKAFLYQTFLKEEIKKAVNSKELIKKVRKKPTDFMITLDSMEKQSGLFSDDNGNLHVLTPMIQSNLIRNKTYYNYKNQDVLIRELEQRFQCEFKNLDENMDDNEEEDEEEANAGRIGLSNLSSKEIIKMIIEDKSMYERLKKEYIRYGLSGKNGLIGKLEKNAKNDFMYFIEHGVDYEIVKQVMKCHLKAGKDGKCSYLEHKVASQEVEKIKKAKDASIQVTMYQEVCNRLELAKDKGGKDYI</sequence>
<proteinExistence type="predicted"/>
<evidence type="ECO:0000259" key="1">
    <source>
        <dbReference type="PROSITE" id="PS51192"/>
    </source>
</evidence>
<dbReference type="InterPro" id="IPR006935">
    <property type="entry name" value="Helicase/UvrB_N"/>
</dbReference>
<comment type="caution">
    <text evidence="3">The sequence shown here is derived from an EMBL/GenBank/DDBJ whole genome shotgun (WGS) entry which is preliminary data.</text>
</comment>
<keyword evidence="3" id="KW-0347">Helicase</keyword>
<protein>
    <submittedName>
        <fullName evidence="3">DEAD/DEAH box helicase family protein</fullName>
    </submittedName>
</protein>
<dbReference type="Pfam" id="PF00271">
    <property type="entry name" value="Helicase_C"/>
    <property type="match status" value="1"/>
</dbReference>
<dbReference type="Proteomes" id="UP001335737">
    <property type="component" value="Unassembled WGS sequence"/>
</dbReference>
<dbReference type="PROSITE" id="PS50890">
    <property type="entry name" value="PUA"/>
    <property type="match status" value="1"/>
</dbReference>
<keyword evidence="3" id="KW-0547">Nucleotide-binding</keyword>
<keyword evidence="3" id="KW-0067">ATP-binding</keyword>
<accession>A0ABU6KIM9</accession>
<feature type="domain" description="Helicase C-terminal" evidence="2">
    <location>
        <begin position="282"/>
        <end position="443"/>
    </location>
</feature>
<organism evidence="3 4">
    <name type="scientific">Virgibacillus tibetensis</name>
    <dbReference type="NCBI Taxonomy" id="3042313"/>
    <lineage>
        <taxon>Bacteria</taxon>
        <taxon>Bacillati</taxon>
        <taxon>Bacillota</taxon>
        <taxon>Bacilli</taxon>
        <taxon>Bacillales</taxon>
        <taxon>Bacillaceae</taxon>
        <taxon>Virgibacillus</taxon>
    </lineage>
</organism>
<evidence type="ECO:0000313" key="3">
    <source>
        <dbReference type="EMBL" id="MEC5424292.1"/>
    </source>
</evidence>
<dbReference type="InterPro" id="IPR027417">
    <property type="entry name" value="P-loop_NTPase"/>
</dbReference>
<dbReference type="PROSITE" id="PS51194">
    <property type="entry name" value="HELICASE_CTER"/>
    <property type="match status" value="1"/>
</dbReference>
<evidence type="ECO:0000313" key="4">
    <source>
        <dbReference type="Proteomes" id="UP001335737"/>
    </source>
</evidence>
<dbReference type="EMBL" id="JARZFX010000005">
    <property type="protein sequence ID" value="MEC5424292.1"/>
    <property type="molecule type" value="Genomic_DNA"/>
</dbReference>
<dbReference type="GO" id="GO:0004386">
    <property type="term" value="F:helicase activity"/>
    <property type="evidence" value="ECO:0007669"/>
    <property type="project" value="UniProtKB-KW"/>
</dbReference>
<evidence type="ECO:0000259" key="2">
    <source>
        <dbReference type="PROSITE" id="PS51194"/>
    </source>
</evidence>
<dbReference type="PROSITE" id="PS51192">
    <property type="entry name" value="HELICASE_ATP_BIND_1"/>
    <property type="match status" value="1"/>
</dbReference>
<dbReference type="RefSeq" id="WP_327607857.1">
    <property type="nucleotide sequence ID" value="NZ_JARZFX010000005.1"/>
</dbReference>
<dbReference type="InterPro" id="IPR001650">
    <property type="entry name" value="Helicase_C-like"/>
</dbReference>
<dbReference type="InterPro" id="IPR014001">
    <property type="entry name" value="Helicase_ATP-bd"/>
</dbReference>
<dbReference type="SUPFAM" id="SSF52540">
    <property type="entry name" value="P-loop containing nucleoside triphosphate hydrolases"/>
    <property type="match status" value="1"/>
</dbReference>
<keyword evidence="4" id="KW-1185">Reference proteome</keyword>